<dbReference type="OrthoDB" id="9793561at2"/>
<keyword evidence="1" id="KW-0732">Signal</keyword>
<gene>
    <name evidence="2" type="ORF">C5689_01205</name>
</gene>
<dbReference type="RefSeq" id="WP_108915428.1">
    <property type="nucleotide sequence ID" value="NZ_BGJY01000001.1"/>
</dbReference>
<feature type="signal peptide" evidence="1">
    <location>
        <begin position="1"/>
        <end position="20"/>
    </location>
</feature>
<dbReference type="EMBL" id="PUIV01000001">
    <property type="protein sequence ID" value="PWB95751.1"/>
    <property type="molecule type" value="Genomic_DNA"/>
</dbReference>
<name>A0A2U1SVU8_METSR</name>
<evidence type="ECO:0000313" key="3">
    <source>
        <dbReference type="Proteomes" id="UP000245137"/>
    </source>
</evidence>
<feature type="chain" id="PRO_5015693309" description="Porin" evidence="1">
    <location>
        <begin position="21"/>
        <end position="334"/>
    </location>
</feature>
<accession>A0A2U1SVU8</accession>
<evidence type="ECO:0008006" key="4">
    <source>
        <dbReference type="Google" id="ProtNLM"/>
    </source>
</evidence>
<proteinExistence type="predicted"/>
<dbReference type="Proteomes" id="UP000245137">
    <property type="component" value="Unassembled WGS sequence"/>
</dbReference>
<evidence type="ECO:0000256" key="1">
    <source>
        <dbReference type="SAM" id="SignalP"/>
    </source>
</evidence>
<dbReference type="AlphaFoldDB" id="A0A2U1SVU8"/>
<reference evidence="2 3" key="1">
    <citation type="journal article" date="2018" name="Appl. Microbiol. Biotechnol.">
        <title>Co-cultivation of the strictly anaerobic methanogen Methanosarcina barkeri with aerobic methanotrophs in an oxygen-limited membrane bioreactor.</title>
        <authorList>
            <person name="In 't Zandt M.H."/>
            <person name="van den Bosch T.J.M."/>
            <person name="Rijkers R."/>
            <person name="van Kessel M.A.H.J."/>
            <person name="Jetten M.S.M."/>
            <person name="Welte C.U."/>
        </authorList>
    </citation>
    <scope>NUCLEOTIDE SEQUENCE [LARGE SCALE GENOMIC DNA]</scope>
    <source>
        <strain evidence="2 3">DSM 17706</strain>
    </source>
</reference>
<comment type="caution">
    <text evidence="2">The sequence shown here is derived from an EMBL/GenBank/DDBJ whole genome shotgun (WGS) entry which is preliminary data.</text>
</comment>
<keyword evidence="3" id="KW-1185">Reference proteome</keyword>
<evidence type="ECO:0000313" key="2">
    <source>
        <dbReference type="EMBL" id="PWB95751.1"/>
    </source>
</evidence>
<sequence>MKSILLAGVAAFALAAPAFAAEPAKPEAKPLIALPEPNVDFLGAGFDYAYGAKFMSDYIVRGISNSAHRPAGSVYGELRYGWFYTGLAATNVTLATSPLAEVDISAGIRPTWGPLTLDFGAVYYAYPSNHQQWFIGGAIPVTTFKNSYTALPTTAFDPSYIEIYFKPSWALNDYLTLGGQLAYAPNWNRYNAHSLYSEINAKVTPFANTDYSGLSISGAFGHYYLGMSDASYGGSYIDPDYAFLSTGILGTKGFKFASYNTWNVGASYNWNVVTLDLRYYDSNLTRAGCFLNTSDPSGNLVASLNTLTGQSSSSWCGSRFVASLSVDFSSATFK</sequence>
<protein>
    <recommendedName>
        <fullName evidence="4">Porin</fullName>
    </recommendedName>
</protein>
<organism evidence="2 3">
    <name type="scientific">Methylosinus sporium</name>
    <dbReference type="NCBI Taxonomy" id="428"/>
    <lineage>
        <taxon>Bacteria</taxon>
        <taxon>Pseudomonadati</taxon>
        <taxon>Pseudomonadota</taxon>
        <taxon>Alphaproteobacteria</taxon>
        <taxon>Hyphomicrobiales</taxon>
        <taxon>Methylocystaceae</taxon>
        <taxon>Methylosinus</taxon>
    </lineage>
</organism>